<keyword evidence="2" id="KW-0732">Signal</keyword>
<sequence>MRRFTLALAAGLGVGLALGGAADASPRKVCPGVHKPCGDECYDPLTQSCLLGALVCKGAQKSCGAKCYDPHHQSCHNGGVVCAGAQKACGAQCYDPVTQDCQLQVNGQPPEDPERPPVRRPGLRHRPA</sequence>
<protein>
    <submittedName>
        <fullName evidence="3">Uncharacterized protein</fullName>
    </submittedName>
</protein>
<feature type="signal peptide" evidence="2">
    <location>
        <begin position="1"/>
        <end position="24"/>
    </location>
</feature>
<gene>
    <name evidence="3" type="ORF">POL58_03830</name>
</gene>
<dbReference type="Proteomes" id="UP001217838">
    <property type="component" value="Unassembled WGS sequence"/>
</dbReference>
<evidence type="ECO:0000313" key="4">
    <source>
        <dbReference type="Proteomes" id="UP001217838"/>
    </source>
</evidence>
<keyword evidence="4" id="KW-1185">Reference proteome</keyword>
<name>A0ABT5B0Z9_9BACT</name>
<comment type="caution">
    <text evidence="3">The sequence shown here is derived from an EMBL/GenBank/DDBJ whole genome shotgun (WGS) entry which is preliminary data.</text>
</comment>
<evidence type="ECO:0000256" key="2">
    <source>
        <dbReference type="SAM" id="SignalP"/>
    </source>
</evidence>
<reference evidence="3 4" key="1">
    <citation type="submission" date="2022-11" db="EMBL/GenBank/DDBJ databases">
        <title>Minimal conservation of predation-associated metabolite biosynthetic gene clusters underscores biosynthetic potential of Myxococcota including descriptions for ten novel species: Archangium lansinium sp. nov., Myxococcus landrumus sp. nov., Nannocystis bai.</title>
        <authorList>
            <person name="Ahearne A."/>
            <person name="Stevens C."/>
            <person name="Dowd S."/>
        </authorList>
    </citation>
    <scope>NUCLEOTIDE SEQUENCE [LARGE SCALE GENOMIC DNA]</scope>
    <source>
        <strain evidence="3 4">NCELM</strain>
    </source>
</reference>
<dbReference type="RefSeq" id="WP_271994576.1">
    <property type="nucleotide sequence ID" value="NZ_JAQNDN010000001.1"/>
</dbReference>
<evidence type="ECO:0000256" key="1">
    <source>
        <dbReference type="SAM" id="MobiDB-lite"/>
    </source>
</evidence>
<feature type="region of interest" description="Disordered" evidence="1">
    <location>
        <begin position="104"/>
        <end position="128"/>
    </location>
</feature>
<accession>A0ABT5B0Z9</accession>
<dbReference type="EMBL" id="JAQNDN010000001">
    <property type="protein sequence ID" value="MDC0666847.1"/>
    <property type="molecule type" value="Genomic_DNA"/>
</dbReference>
<organism evidence="3 4">
    <name type="scientific">Nannocystis radixulma</name>
    <dbReference type="NCBI Taxonomy" id="2995305"/>
    <lineage>
        <taxon>Bacteria</taxon>
        <taxon>Pseudomonadati</taxon>
        <taxon>Myxococcota</taxon>
        <taxon>Polyangia</taxon>
        <taxon>Nannocystales</taxon>
        <taxon>Nannocystaceae</taxon>
        <taxon>Nannocystis</taxon>
    </lineage>
</organism>
<evidence type="ECO:0000313" key="3">
    <source>
        <dbReference type="EMBL" id="MDC0666847.1"/>
    </source>
</evidence>
<feature type="chain" id="PRO_5045135199" evidence="2">
    <location>
        <begin position="25"/>
        <end position="128"/>
    </location>
</feature>
<proteinExistence type="predicted"/>